<dbReference type="Pfam" id="PF00550">
    <property type="entry name" value="PP-binding"/>
    <property type="match status" value="1"/>
</dbReference>
<proteinExistence type="predicted"/>
<name>A0A7X6I0Q0_9ACTN</name>
<dbReference type="SUPFAM" id="SSF47336">
    <property type="entry name" value="ACP-like"/>
    <property type="match status" value="1"/>
</dbReference>
<dbReference type="EMBL" id="JAAVJD010000163">
    <property type="protein sequence ID" value="NJQ07469.1"/>
    <property type="molecule type" value="Genomic_DNA"/>
</dbReference>
<dbReference type="Gene3D" id="1.10.1200.10">
    <property type="entry name" value="ACP-like"/>
    <property type="match status" value="1"/>
</dbReference>
<feature type="domain" description="Carrier" evidence="1">
    <location>
        <begin position="1"/>
        <end position="76"/>
    </location>
</feature>
<reference evidence="2 3" key="1">
    <citation type="submission" date="2020-03" db="EMBL/GenBank/DDBJ databases">
        <title>Draft genome of Streptomyces sp. ventii, isolated from the Axial Seamount in the Pacific Ocean, and resequencing of the two type strains Streptomyces lonarensis strain NCL 716 and Streptomyces bohaiensis strain 11A07.</title>
        <authorList>
            <person name="Loughran R.M."/>
            <person name="Pfannmuller K.M."/>
            <person name="Wasson B.J."/>
            <person name="Deadmond M.C."/>
            <person name="Paddock B.E."/>
            <person name="Koyack M.J."/>
            <person name="Gallegos D.A."/>
            <person name="Mitchell E.A."/>
            <person name="Ushijima B."/>
            <person name="Saw J.H."/>
            <person name="Mcphail K.L."/>
            <person name="Videau P."/>
        </authorList>
    </citation>
    <scope>NUCLEOTIDE SEQUENCE [LARGE SCALE GENOMIC DNA]</scope>
    <source>
        <strain evidence="2 3">NCL716</strain>
    </source>
</reference>
<keyword evidence="3" id="KW-1185">Reference proteome</keyword>
<dbReference type="AlphaFoldDB" id="A0A7X6I0Q0"/>
<comment type="caution">
    <text evidence="2">The sequence shown here is derived from an EMBL/GenBank/DDBJ whole genome shotgun (WGS) entry which is preliminary data.</text>
</comment>
<gene>
    <name evidence="2" type="ORF">HCN56_18230</name>
</gene>
<dbReference type="InterPro" id="IPR036736">
    <property type="entry name" value="ACP-like_sf"/>
</dbReference>
<evidence type="ECO:0000259" key="1">
    <source>
        <dbReference type="PROSITE" id="PS50075"/>
    </source>
</evidence>
<dbReference type="InterPro" id="IPR009081">
    <property type="entry name" value="PP-bd_ACP"/>
</dbReference>
<evidence type="ECO:0000313" key="3">
    <source>
        <dbReference type="Proteomes" id="UP000578686"/>
    </source>
</evidence>
<organism evidence="2 3">
    <name type="scientific">Streptomyces lonarensis</name>
    <dbReference type="NCBI Taxonomy" id="700599"/>
    <lineage>
        <taxon>Bacteria</taxon>
        <taxon>Bacillati</taxon>
        <taxon>Actinomycetota</taxon>
        <taxon>Actinomycetes</taxon>
        <taxon>Kitasatosporales</taxon>
        <taxon>Streptomycetaceae</taxon>
        <taxon>Streptomyces</taxon>
    </lineage>
</organism>
<sequence length="79" mass="8082">MSDTYQRLVDLLAGSFGLDAADITPDSTLGGLELDSLALVELSVASQEEFGVELDDSEVDLGSTIAHAAGVISGKLTAV</sequence>
<accession>A0A7X6I0Q0</accession>
<evidence type="ECO:0000313" key="2">
    <source>
        <dbReference type="EMBL" id="NJQ07469.1"/>
    </source>
</evidence>
<protein>
    <submittedName>
        <fullName evidence="2">Acyl carrier protein</fullName>
    </submittedName>
</protein>
<dbReference type="RefSeq" id="WP_167972490.1">
    <property type="nucleotide sequence ID" value="NZ_BHZG01000058.1"/>
</dbReference>
<dbReference type="PROSITE" id="PS50075">
    <property type="entry name" value="CARRIER"/>
    <property type="match status" value="1"/>
</dbReference>
<dbReference type="Proteomes" id="UP000578686">
    <property type="component" value="Unassembled WGS sequence"/>
</dbReference>